<evidence type="ECO:0000256" key="1">
    <source>
        <dbReference type="SAM" id="Coils"/>
    </source>
</evidence>
<dbReference type="EMBL" id="JBHTLS010000076">
    <property type="protein sequence ID" value="MFD1104177.1"/>
    <property type="molecule type" value="Genomic_DNA"/>
</dbReference>
<keyword evidence="1" id="KW-0175">Coiled coil</keyword>
<reference evidence="3" key="1">
    <citation type="journal article" date="2019" name="Int. J. Syst. Evol. Microbiol.">
        <title>The Global Catalogue of Microorganisms (GCM) 10K type strain sequencing project: providing services to taxonomists for standard genome sequencing and annotation.</title>
        <authorList>
            <consortium name="The Broad Institute Genomics Platform"/>
            <consortium name="The Broad Institute Genome Sequencing Center for Infectious Disease"/>
            <person name="Wu L."/>
            <person name="Ma J."/>
        </authorList>
    </citation>
    <scope>NUCLEOTIDE SEQUENCE [LARGE SCALE GENOMIC DNA]</scope>
    <source>
        <strain evidence="3">CCUG 54329</strain>
    </source>
</reference>
<comment type="caution">
    <text evidence="2">The sequence shown here is derived from an EMBL/GenBank/DDBJ whole genome shotgun (WGS) entry which is preliminary data.</text>
</comment>
<dbReference type="Proteomes" id="UP001597203">
    <property type="component" value="Unassembled WGS sequence"/>
</dbReference>
<accession>A0ABW3NZD5</accession>
<name>A0ABW3NZD5_9SPHN</name>
<evidence type="ECO:0000313" key="3">
    <source>
        <dbReference type="Proteomes" id="UP001597203"/>
    </source>
</evidence>
<evidence type="ECO:0008006" key="4">
    <source>
        <dbReference type="Google" id="ProtNLM"/>
    </source>
</evidence>
<proteinExistence type="predicted"/>
<gene>
    <name evidence="2" type="ORF">ACFQ24_04635</name>
</gene>
<keyword evidence="3" id="KW-1185">Reference proteome</keyword>
<feature type="coiled-coil region" evidence="1">
    <location>
        <begin position="451"/>
        <end position="505"/>
    </location>
</feature>
<organism evidence="2 3">
    <name type="scientific">Sphingobium olei</name>
    <dbReference type="NCBI Taxonomy" id="420955"/>
    <lineage>
        <taxon>Bacteria</taxon>
        <taxon>Pseudomonadati</taxon>
        <taxon>Pseudomonadota</taxon>
        <taxon>Alphaproteobacteria</taxon>
        <taxon>Sphingomonadales</taxon>
        <taxon>Sphingomonadaceae</taxon>
        <taxon>Sphingobium</taxon>
    </lineage>
</organism>
<protein>
    <recommendedName>
        <fullName evidence="4">HEAT repeat domain-containing protein</fullName>
    </recommendedName>
</protein>
<evidence type="ECO:0000313" key="2">
    <source>
        <dbReference type="EMBL" id="MFD1104177.1"/>
    </source>
</evidence>
<sequence>MTLEQEIIQALEAGQWLDFVSRYNLRDDADEASMRALAIGLHKKGRFDLLAAIDGLDDDGDTFRFYEIQQFYSDALPQLNAEPVAMLKAVRRLVEEGGPNRDGGFIALPFRDWCKGAGRATAIAALLDFKEPRDGWYLRLALEGASTSDPDGALDWALTLIANQAGPPRTAALEALGSLGTTPALAARAITALRHHLEQETDDQSLGIGLYSAIELHGRGEQANPADTSAIVTLAANRGGSEMRGRAMQALWFQWKSATPAILNQLIEIAETIDGDDAVAVDHLDHALYQMISGKHVERAIGIVRKLLSANRGALTVHSFDGFEHQLLTQHRARFETLAVEWFLSGDRALGEAVMALVAKVHGAPMVLRPDLAPFGYGPAELIFLARKAVGYLFSTPVTAASLLMAIMRTGIGDAVKGATELLFDPLLINYSGELGDHLREAAKDTNDPAAQHVQAALQQLENYLERLRAVGRVKALDPSERERMIEWRRRQQEMEEAMKAGEKESIFSLLATKVVLLYGNRSITYVQPFGDEPGPERRIVTEMQSHHHSHEYARMIVVDPHGIDLMLRHFRVERLPT</sequence>
<dbReference type="RefSeq" id="WP_380909330.1">
    <property type="nucleotide sequence ID" value="NZ_JBHTLS010000076.1"/>
</dbReference>